<dbReference type="SMART" id="SM00487">
    <property type="entry name" value="DEXDc"/>
    <property type="match status" value="1"/>
</dbReference>
<dbReference type="PANTHER" id="PTHR47961">
    <property type="entry name" value="DNA POLYMERASE THETA, PUTATIVE (AFU_ORTHOLOGUE AFUA_1G05260)-RELATED"/>
    <property type="match status" value="1"/>
</dbReference>
<dbReference type="SUPFAM" id="SSF52540">
    <property type="entry name" value="P-loop containing nucleoside triphosphate hydrolases"/>
    <property type="match status" value="1"/>
</dbReference>
<reference evidence="6 7" key="1">
    <citation type="submission" date="2019-03" db="EMBL/GenBank/DDBJ databases">
        <title>Genomic Encyclopedia of Type Strains, Phase III (KMG-III): the genomes of soil and plant-associated and newly described type strains.</title>
        <authorList>
            <person name="Whitman W."/>
        </authorList>
    </citation>
    <scope>NUCLEOTIDE SEQUENCE [LARGE SCALE GENOMIC DNA]</scope>
    <source>
        <strain evidence="6 7">CECT 8455</strain>
    </source>
</reference>
<dbReference type="RefSeq" id="WP_133674395.1">
    <property type="nucleotide sequence ID" value="NZ_SNZW01000018.1"/>
</dbReference>
<evidence type="ECO:0000256" key="4">
    <source>
        <dbReference type="ARBA" id="ARBA00022840"/>
    </source>
</evidence>
<dbReference type="InterPro" id="IPR001650">
    <property type="entry name" value="Helicase_C-like"/>
</dbReference>
<dbReference type="GO" id="GO:0016787">
    <property type="term" value="F:hydrolase activity"/>
    <property type="evidence" value="ECO:0007669"/>
    <property type="project" value="UniProtKB-KW"/>
</dbReference>
<dbReference type="Pfam" id="PF00270">
    <property type="entry name" value="DEAD"/>
    <property type="match status" value="1"/>
</dbReference>
<evidence type="ECO:0000256" key="1">
    <source>
        <dbReference type="ARBA" id="ARBA00022741"/>
    </source>
</evidence>
<evidence type="ECO:0000313" key="7">
    <source>
        <dbReference type="Proteomes" id="UP000295274"/>
    </source>
</evidence>
<dbReference type="InterPro" id="IPR014001">
    <property type="entry name" value="Helicase_ATP-bd"/>
</dbReference>
<dbReference type="InterPro" id="IPR011545">
    <property type="entry name" value="DEAD/DEAH_box_helicase_dom"/>
</dbReference>
<protein>
    <submittedName>
        <fullName evidence="6">Replicative superfamily II helicase</fullName>
    </submittedName>
</protein>
<dbReference type="InterPro" id="IPR050474">
    <property type="entry name" value="Hel308_SKI2-like"/>
</dbReference>
<dbReference type="GO" id="GO:0005524">
    <property type="term" value="F:ATP binding"/>
    <property type="evidence" value="ECO:0007669"/>
    <property type="project" value="UniProtKB-KW"/>
</dbReference>
<dbReference type="Gene3D" id="3.40.50.300">
    <property type="entry name" value="P-loop containing nucleotide triphosphate hydrolases"/>
    <property type="match status" value="2"/>
</dbReference>
<sequence>MLSEIIFNQDIDNDLIKEILYDFHKNGPIDNSHLETLSYLKKYNADSFKKYESKLMFLMGLFYKTEEPNSFIEAIYNAYAETIMSETGHNFTPVQADAYLSIKKYTNFSFSAPTSAGKSFLFQELIKETQGDIIIILPSRALISEYLIKVKKLVSKETLVLQFIEVVNTKRTKNRIYIITPERGEELFKNIPKLNVELILLDEAQISEEGIRGMKFDSLVRRIDKKLSNIKKVFTHPFILNPEAQFQKHNITQSTDSETYNQKTVGKIFIEHSKSNFKYFSPFQDEMNGKKIEGDIIKETIKNNGTALIYISKAKIYSGDFIESFADYIELCPIITDKESLSFIEKIEAFFGTKDDSEKSSMLIYLMKRGIVIHHGSIPLNARLIIEDFVNSHHAKICFSTSTLIQGINMPFDIIWINNFTFRGNEDQKTLNLKNLIGRAGRVTLADNHFDYGYVVVESRNKRTFINRLNTESSLSPLSNLDNPTDPNNEDFIDIVDAIKNDTFNSELQLTESQITRIEKADLDTQISFILDNFLNQELEPLTVKEYYVLTDYKRKKIKKALENIYTAHLRRTEFGDGEKSVLSASIPILLWQIQGKSFAEIISLRYAFLSEKDFRRKLRRKLKNEEISISEFKKQLFEKKVRFSCIAEALPNKSFKRPVPLFNRNTSVTDIDFDTIIYDTYDYIDKVLSLSVKDPISSALILYFEKTNDKRSLILSNYIKYGTNDETEIWLLKYGFSFEDIELIIGHIERIDETEIIFKKSINKFITNPENYKLIERYI</sequence>
<dbReference type="PROSITE" id="PS51194">
    <property type="entry name" value="HELICASE_CTER"/>
    <property type="match status" value="1"/>
</dbReference>
<dbReference type="GO" id="GO:0003676">
    <property type="term" value="F:nucleic acid binding"/>
    <property type="evidence" value="ECO:0007669"/>
    <property type="project" value="InterPro"/>
</dbReference>
<feature type="domain" description="Helicase C-terminal" evidence="5">
    <location>
        <begin position="336"/>
        <end position="484"/>
    </location>
</feature>
<dbReference type="OrthoDB" id="9815222at2"/>
<dbReference type="GO" id="GO:0004386">
    <property type="term" value="F:helicase activity"/>
    <property type="evidence" value="ECO:0007669"/>
    <property type="project" value="UniProtKB-KW"/>
</dbReference>
<evidence type="ECO:0000256" key="3">
    <source>
        <dbReference type="ARBA" id="ARBA00022806"/>
    </source>
</evidence>
<keyword evidence="4" id="KW-0067">ATP-binding</keyword>
<proteinExistence type="predicted"/>
<accession>A0A4R7CWK4</accession>
<dbReference type="InterPro" id="IPR027417">
    <property type="entry name" value="P-loop_NTPase"/>
</dbReference>
<keyword evidence="1" id="KW-0547">Nucleotide-binding</keyword>
<keyword evidence="7" id="KW-1185">Reference proteome</keyword>
<evidence type="ECO:0000256" key="2">
    <source>
        <dbReference type="ARBA" id="ARBA00022801"/>
    </source>
</evidence>
<evidence type="ECO:0000259" key="5">
    <source>
        <dbReference type="PROSITE" id="PS51194"/>
    </source>
</evidence>
<comment type="caution">
    <text evidence="6">The sequence shown here is derived from an EMBL/GenBank/DDBJ whole genome shotgun (WGS) entry which is preliminary data.</text>
</comment>
<gene>
    <name evidence="6" type="ORF">DFQ03_3440</name>
</gene>
<dbReference type="Proteomes" id="UP000295274">
    <property type="component" value="Unassembled WGS sequence"/>
</dbReference>
<dbReference type="AlphaFoldDB" id="A0A4R7CWK4"/>
<organism evidence="6 7">
    <name type="scientific">Maribacter caenipelagi</name>
    <dbReference type="NCBI Taxonomy" id="1447781"/>
    <lineage>
        <taxon>Bacteria</taxon>
        <taxon>Pseudomonadati</taxon>
        <taxon>Bacteroidota</taxon>
        <taxon>Flavobacteriia</taxon>
        <taxon>Flavobacteriales</taxon>
        <taxon>Flavobacteriaceae</taxon>
        <taxon>Maribacter</taxon>
    </lineage>
</organism>
<dbReference type="PANTHER" id="PTHR47961:SF6">
    <property type="entry name" value="DNA-DIRECTED DNA POLYMERASE"/>
    <property type="match status" value="1"/>
</dbReference>
<name>A0A4R7CWK4_9FLAO</name>
<dbReference type="EMBL" id="SNZW01000018">
    <property type="protein sequence ID" value="TDS12051.1"/>
    <property type="molecule type" value="Genomic_DNA"/>
</dbReference>
<evidence type="ECO:0000313" key="6">
    <source>
        <dbReference type="EMBL" id="TDS12051.1"/>
    </source>
</evidence>
<keyword evidence="3 6" id="KW-0347">Helicase</keyword>
<keyword evidence="2" id="KW-0378">Hydrolase</keyword>